<dbReference type="PANTHER" id="PTHR28629:SF4">
    <property type="entry name" value="TRIOKINASE_FMN CYCLASE"/>
    <property type="match status" value="1"/>
</dbReference>
<dbReference type="Proteomes" id="UP000296049">
    <property type="component" value="Unassembled WGS sequence"/>
</dbReference>
<organism evidence="4 5">
    <name type="scientific">Anas platyrhynchos</name>
    <name type="common">Mallard</name>
    <name type="synonym">Anas boschas</name>
    <dbReference type="NCBI Taxonomy" id="8839"/>
    <lineage>
        <taxon>Eukaryota</taxon>
        <taxon>Metazoa</taxon>
        <taxon>Chordata</taxon>
        <taxon>Craniata</taxon>
        <taxon>Vertebrata</taxon>
        <taxon>Euteleostomi</taxon>
        <taxon>Archelosauria</taxon>
        <taxon>Archosauria</taxon>
        <taxon>Dinosauria</taxon>
        <taxon>Saurischia</taxon>
        <taxon>Theropoda</taxon>
        <taxon>Coelurosauria</taxon>
        <taxon>Aves</taxon>
        <taxon>Neognathae</taxon>
        <taxon>Galloanserae</taxon>
        <taxon>Anseriformes</taxon>
        <taxon>Anatidae</taxon>
        <taxon>Anatinae</taxon>
        <taxon>Anas</taxon>
    </lineage>
</organism>
<accession>R0L179</accession>
<evidence type="ECO:0000256" key="1">
    <source>
        <dbReference type="ARBA" id="ARBA00047974"/>
    </source>
</evidence>
<reference evidence="5" key="1">
    <citation type="journal article" date="2013" name="Nat. Genet.">
        <title>The duck genome and transcriptome provide insight into an avian influenza virus reservoir species.</title>
        <authorList>
            <person name="Huang Y."/>
            <person name="Li Y."/>
            <person name="Burt D.W."/>
            <person name="Chen H."/>
            <person name="Zhang Y."/>
            <person name="Qian W."/>
            <person name="Kim H."/>
            <person name="Gan S."/>
            <person name="Zhao Y."/>
            <person name="Li J."/>
            <person name="Yi K."/>
            <person name="Feng H."/>
            <person name="Zhu P."/>
            <person name="Li B."/>
            <person name="Liu Q."/>
            <person name="Fairley S."/>
            <person name="Magor K.E."/>
            <person name="Du Z."/>
            <person name="Hu X."/>
            <person name="Goodman L."/>
            <person name="Tafer H."/>
            <person name="Vignal A."/>
            <person name="Lee T."/>
            <person name="Kim K.W."/>
            <person name="Sheng Z."/>
            <person name="An Y."/>
            <person name="Searle S."/>
            <person name="Herrero J."/>
            <person name="Groenen M.A."/>
            <person name="Crooijmans R.P."/>
            <person name="Faraut T."/>
            <person name="Cai Q."/>
            <person name="Webster R.G."/>
            <person name="Aldridge J.R."/>
            <person name="Warren W.C."/>
            <person name="Bartschat S."/>
            <person name="Kehr S."/>
            <person name="Marz M."/>
            <person name="Stadler P.F."/>
            <person name="Smith J."/>
            <person name="Kraus R.H."/>
            <person name="Zhao Y."/>
            <person name="Ren L."/>
            <person name="Fei J."/>
            <person name="Morisson M."/>
            <person name="Kaiser P."/>
            <person name="Griffin D.K."/>
            <person name="Rao M."/>
            <person name="Pitel F."/>
            <person name="Wang J."/>
            <person name="Li N."/>
        </authorList>
    </citation>
    <scope>NUCLEOTIDE SEQUENCE [LARGE SCALE GENOMIC DNA]</scope>
</reference>
<protein>
    <submittedName>
        <fullName evidence="4">Dihydroxyacetone kinase</fullName>
    </submittedName>
</protein>
<dbReference type="GO" id="GO:0019563">
    <property type="term" value="P:glycerol catabolic process"/>
    <property type="evidence" value="ECO:0007669"/>
    <property type="project" value="TreeGrafter"/>
</dbReference>
<evidence type="ECO:0000313" key="5">
    <source>
        <dbReference type="Proteomes" id="UP000296049"/>
    </source>
</evidence>
<gene>
    <name evidence="4" type="ORF">Anapl_18541</name>
</gene>
<keyword evidence="4" id="KW-0418">Kinase</keyword>
<feature type="non-terminal residue" evidence="4">
    <location>
        <position position="1"/>
    </location>
</feature>
<dbReference type="SUPFAM" id="SSF82549">
    <property type="entry name" value="DAK1/DegV-like"/>
    <property type="match status" value="1"/>
</dbReference>
<evidence type="ECO:0000313" key="4">
    <source>
        <dbReference type="EMBL" id="EOA94007.1"/>
    </source>
</evidence>
<dbReference type="AlphaFoldDB" id="R0L179"/>
<keyword evidence="5" id="KW-1185">Reference proteome</keyword>
<sequence length="52" mass="5399">GTLGLSLSPCSVPGSKPTFQLADDEMELGLGIHGEAGVRRMKVMPADEAVET</sequence>
<dbReference type="EMBL" id="KB745152">
    <property type="protein sequence ID" value="EOA94007.1"/>
    <property type="molecule type" value="Genomic_DNA"/>
</dbReference>
<name>R0L179_ANAPL</name>
<evidence type="ECO:0000256" key="2">
    <source>
        <dbReference type="ARBA" id="ARBA00048898"/>
    </source>
</evidence>
<comment type="catalytic activity">
    <reaction evidence="2">
        <text>dihydroxyacetone + ATP = dihydroxyacetone phosphate + ADP + H(+)</text>
        <dbReference type="Rhea" id="RHEA:15773"/>
        <dbReference type="ChEBI" id="CHEBI:15378"/>
        <dbReference type="ChEBI" id="CHEBI:16016"/>
        <dbReference type="ChEBI" id="CHEBI:30616"/>
        <dbReference type="ChEBI" id="CHEBI:57642"/>
        <dbReference type="ChEBI" id="CHEBI:456216"/>
        <dbReference type="EC" id="2.7.1.29"/>
    </reaction>
</comment>
<dbReference type="PROSITE" id="PS51481">
    <property type="entry name" value="DHAK"/>
    <property type="match status" value="1"/>
</dbReference>
<feature type="domain" description="DhaK" evidence="3">
    <location>
        <begin position="1"/>
        <end position="52"/>
    </location>
</feature>
<comment type="catalytic activity">
    <reaction evidence="1">
        <text>D-glyceraldehyde + ATP = D-glyceraldehyde 3-phosphate + ADP + H(+)</text>
        <dbReference type="Rhea" id="RHEA:13941"/>
        <dbReference type="ChEBI" id="CHEBI:15378"/>
        <dbReference type="ChEBI" id="CHEBI:17378"/>
        <dbReference type="ChEBI" id="CHEBI:30616"/>
        <dbReference type="ChEBI" id="CHEBI:59776"/>
        <dbReference type="ChEBI" id="CHEBI:456216"/>
        <dbReference type="EC" id="2.7.1.28"/>
    </reaction>
</comment>
<feature type="non-terminal residue" evidence="4">
    <location>
        <position position="52"/>
    </location>
</feature>
<dbReference type="GO" id="GO:0005829">
    <property type="term" value="C:cytosol"/>
    <property type="evidence" value="ECO:0007669"/>
    <property type="project" value="TreeGrafter"/>
</dbReference>
<evidence type="ECO:0000259" key="3">
    <source>
        <dbReference type="PROSITE" id="PS51481"/>
    </source>
</evidence>
<keyword evidence="4" id="KW-0808">Transferase</keyword>
<dbReference type="PANTHER" id="PTHR28629">
    <property type="entry name" value="TRIOKINASE/FMN CYCLASE"/>
    <property type="match status" value="1"/>
</dbReference>
<dbReference type="InterPro" id="IPR004006">
    <property type="entry name" value="DhaK_dom"/>
</dbReference>
<dbReference type="Pfam" id="PF02733">
    <property type="entry name" value="Dak1"/>
    <property type="match status" value="1"/>
</dbReference>
<dbReference type="GO" id="GO:0050354">
    <property type="term" value="F:triokinase activity"/>
    <property type="evidence" value="ECO:0007669"/>
    <property type="project" value="UniProtKB-EC"/>
</dbReference>
<dbReference type="GO" id="GO:0004371">
    <property type="term" value="F:glycerone kinase activity"/>
    <property type="evidence" value="ECO:0007669"/>
    <property type="project" value="UniProtKB-EC"/>
</dbReference>
<proteinExistence type="predicted"/>
<dbReference type="InterPro" id="IPR050861">
    <property type="entry name" value="Dihydroxyacetone_Kinase"/>
</dbReference>
<dbReference type="Gene3D" id="3.30.1180.20">
    <property type="entry name" value="Dihydroxyacetone kinase, domain 2"/>
    <property type="match status" value="1"/>
</dbReference>